<evidence type="ECO:0000313" key="4">
    <source>
        <dbReference type="Proteomes" id="UP000271624"/>
    </source>
</evidence>
<sequence length="290" mass="32767">MQHLSSKQRYEVVDGSKQRKPIPQNTLLLLLGIAGFLVLVTISLIAASKQRVDVNAINGNEDRSEVVAAKQQLQVAREAVLEKLSRTDYSTNLRLNNPDGTSMVGWRQLAAARWSQDIKAYIESERNRNQQGNPFYRMHMTPGLEVERIRTLDTFGEVSGGNDEFYLSYKDTEGTEVKQKLPASAVAYLLLGKLEAIDLAHNLESQPSVDFTRMLTEIQRGYKPYVDSQKQLLRAQGYSDPLKQMSDVNKAVEELQLLEQLRRQQLKELRTLPTAEPKPVIKGDRNGGKK</sequence>
<feature type="region of interest" description="Disordered" evidence="1">
    <location>
        <begin position="268"/>
        <end position="290"/>
    </location>
</feature>
<gene>
    <name evidence="3" type="ORF">DSM106972_048840</name>
</gene>
<organism evidence="3 4">
    <name type="scientific">Dulcicalothrix desertica PCC 7102</name>
    <dbReference type="NCBI Taxonomy" id="232991"/>
    <lineage>
        <taxon>Bacteria</taxon>
        <taxon>Bacillati</taxon>
        <taxon>Cyanobacteriota</taxon>
        <taxon>Cyanophyceae</taxon>
        <taxon>Nostocales</taxon>
        <taxon>Calotrichaceae</taxon>
        <taxon>Dulcicalothrix</taxon>
    </lineage>
</organism>
<comment type="caution">
    <text evidence="3">The sequence shown here is derived from an EMBL/GenBank/DDBJ whole genome shotgun (WGS) entry which is preliminary data.</text>
</comment>
<protein>
    <submittedName>
        <fullName evidence="3">Uncharacterized protein</fullName>
    </submittedName>
</protein>
<reference evidence="3" key="1">
    <citation type="submission" date="2018-12" db="EMBL/GenBank/DDBJ databases">
        <authorList>
            <person name="Will S."/>
            <person name="Neumann-Schaal M."/>
            <person name="Henke P."/>
        </authorList>
    </citation>
    <scope>NUCLEOTIDE SEQUENCE</scope>
    <source>
        <strain evidence="3">PCC 7102</strain>
    </source>
</reference>
<keyword evidence="4" id="KW-1185">Reference proteome</keyword>
<feature type="compositionally biased region" description="Basic and acidic residues" evidence="1">
    <location>
        <begin position="279"/>
        <end position="290"/>
    </location>
</feature>
<dbReference type="Proteomes" id="UP000271624">
    <property type="component" value="Unassembled WGS sequence"/>
</dbReference>
<evidence type="ECO:0000256" key="1">
    <source>
        <dbReference type="SAM" id="MobiDB-lite"/>
    </source>
</evidence>
<keyword evidence="2" id="KW-0472">Membrane</keyword>
<name>A0A433VCX9_9CYAN</name>
<evidence type="ECO:0000313" key="3">
    <source>
        <dbReference type="EMBL" id="RUT03970.1"/>
    </source>
</evidence>
<keyword evidence="2" id="KW-1133">Transmembrane helix</keyword>
<proteinExistence type="predicted"/>
<dbReference type="OrthoDB" id="480009at2"/>
<evidence type="ECO:0000256" key="2">
    <source>
        <dbReference type="SAM" id="Phobius"/>
    </source>
</evidence>
<dbReference type="AlphaFoldDB" id="A0A433VCX9"/>
<dbReference type="EMBL" id="RSCL01000012">
    <property type="protein sequence ID" value="RUT03970.1"/>
    <property type="molecule type" value="Genomic_DNA"/>
</dbReference>
<feature type="transmembrane region" description="Helical" evidence="2">
    <location>
        <begin position="27"/>
        <end position="47"/>
    </location>
</feature>
<keyword evidence="2" id="KW-0812">Transmembrane</keyword>
<dbReference type="RefSeq" id="WP_127083231.1">
    <property type="nucleotide sequence ID" value="NZ_RSCL01000012.1"/>
</dbReference>
<reference evidence="3" key="2">
    <citation type="journal article" date="2019" name="Genome Biol. Evol.">
        <title>Day and night: Metabolic profiles and evolutionary relationships of six axenic non-marine cyanobacteria.</title>
        <authorList>
            <person name="Will S.E."/>
            <person name="Henke P."/>
            <person name="Boedeker C."/>
            <person name="Huang S."/>
            <person name="Brinkmann H."/>
            <person name="Rohde M."/>
            <person name="Jarek M."/>
            <person name="Friedl T."/>
            <person name="Seufert S."/>
            <person name="Schumacher M."/>
            <person name="Overmann J."/>
            <person name="Neumann-Schaal M."/>
            <person name="Petersen J."/>
        </authorList>
    </citation>
    <scope>NUCLEOTIDE SEQUENCE [LARGE SCALE GENOMIC DNA]</scope>
    <source>
        <strain evidence="3">PCC 7102</strain>
    </source>
</reference>
<accession>A0A433VCX9</accession>